<feature type="transmembrane region" description="Helical" evidence="7">
    <location>
        <begin position="185"/>
        <end position="206"/>
    </location>
</feature>
<keyword evidence="3" id="KW-1003">Cell membrane</keyword>
<proteinExistence type="inferred from homology"/>
<dbReference type="Gene3D" id="1.20.58.370">
    <property type="entry name" value="MalF N-terminal region-like"/>
    <property type="match status" value="1"/>
</dbReference>
<dbReference type="Proteomes" id="UP000093412">
    <property type="component" value="Unassembled WGS sequence"/>
</dbReference>
<dbReference type="SUPFAM" id="SSF161098">
    <property type="entry name" value="MetI-like"/>
    <property type="match status" value="1"/>
</dbReference>
<keyword evidence="6 7" id="KW-0472">Membrane</keyword>
<keyword evidence="13" id="KW-1185">Reference proteome</keyword>
<feature type="domain" description="ABC transmembrane type-1" evidence="9">
    <location>
        <begin position="96"/>
        <end position="322"/>
    </location>
</feature>
<evidence type="ECO:0000313" key="11">
    <source>
        <dbReference type="EMBL" id="OCI33107.1"/>
    </source>
</evidence>
<reference evidence="11 13" key="2">
    <citation type="submission" date="2016-06" db="EMBL/GenBank/DDBJ databases">
        <title>Genome sequence of Oerskovia enterophila DSM 43852.</title>
        <authorList>
            <person name="Poehlein A."/>
            <person name="Jag V."/>
            <person name="Bengelsdorf F.R."/>
            <person name="Daniel R."/>
            <person name="Duerre P."/>
        </authorList>
    </citation>
    <scope>NUCLEOTIDE SEQUENCE [LARGE SCALE GENOMIC DNA]</scope>
    <source>
        <strain evidence="11 13">DSM 43852</strain>
    </source>
</reference>
<evidence type="ECO:0000313" key="10">
    <source>
        <dbReference type="EMBL" id="KZM33729.1"/>
    </source>
</evidence>
<feature type="transmembrane region" description="Helical" evidence="7">
    <location>
        <begin position="301"/>
        <end position="323"/>
    </location>
</feature>
<evidence type="ECO:0000256" key="4">
    <source>
        <dbReference type="ARBA" id="ARBA00022692"/>
    </source>
</evidence>
<dbReference type="GO" id="GO:0055085">
    <property type="term" value="P:transmembrane transport"/>
    <property type="evidence" value="ECO:0007669"/>
    <property type="project" value="InterPro"/>
</dbReference>
<dbReference type="PROSITE" id="PS50928">
    <property type="entry name" value="ABC_TM1"/>
    <property type="match status" value="1"/>
</dbReference>
<comment type="similarity">
    <text evidence="7">Belongs to the binding-protein-dependent transport system permease family.</text>
</comment>
<protein>
    <submittedName>
        <fullName evidence="10">Lactose transport system permease protein LacF</fullName>
    </submittedName>
</protein>
<accession>A0A163Q1Y6</accession>
<feature type="transmembrane region" description="Helical" evidence="7">
    <location>
        <begin position="134"/>
        <end position="154"/>
    </location>
</feature>
<feature type="transmembrane region" description="Helical" evidence="7">
    <location>
        <begin position="227"/>
        <end position="254"/>
    </location>
</feature>
<name>A0A163Q1Y6_9CELL</name>
<keyword evidence="5 7" id="KW-1133">Transmembrane helix</keyword>
<dbReference type="InterPro" id="IPR035906">
    <property type="entry name" value="MetI-like_sf"/>
</dbReference>
<evidence type="ECO:0000313" key="13">
    <source>
        <dbReference type="Proteomes" id="UP000093412"/>
    </source>
</evidence>
<evidence type="ECO:0000259" key="9">
    <source>
        <dbReference type="PROSITE" id="PS50928"/>
    </source>
</evidence>
<dbReference type="InterPro" id="IPR051393">
    <property type="entry name" value="ABC_transporter_permease"/>
</dbReference>
<gene>
    <name evidence="10" type="primary">lacF_7</name>
    <name evidence="11" type="synonym">lacF_1</name>
    <name evidence="11" type="ORF">OERS_00280</name>
    <name evidence="10" type="ORF">OJAG_35680</name>
</gene>
<evidence type="ECO:0000256" key="3">
    <source>
        <dbReference type="ARBA" id="ARBA00022475"/>
    </source>
</evidence>
<keyword evidence="4 7" id="KW-0812">Transmembrane</keyword>
<dbReference type="OrthoDB" id="9805974at2"/>
<dbReference type="SUPFAM" id="SSF160964">
    <property type="entry name" value="MalF N-terminal region-like"/>
    <property type="match status" value="1"/>
</dbReference>
<evidence type="ECO:0000256" key="6">
    <source>
        <dbReference type="ARBA" id="ARBA00023136"/>
    </source>
</evidence>
<dbReference type="Pfam" id="PF00528">
    <property type="entry name" value="BPD_transp_1"/>
    <property type="match status" value="1"/>
</dbReference>
<evidence type="ECO:0000256" key="7">
    <source>
        <dbReference type="RuleBase" id="RU363032"/>
    </source>
</evidence>
<dbReference type="STRING" id="43678.OJAG_35680"/>
<dbReference type="GO" id="GO:0005886">
    <property type="term" value="C:plasma membrane"/>
    <property type="evidence" value="ECO:0007669"/>
    <property type="project" value="UniProtKB-SubCell"/>
</dbReference>
<evidence type="ECO:0000256" key="1">
    <source>
        <dbReference type="ARBA" id="ARBA00004651"/>
    </source>
</evidence>
<dbReference type="CDD" id="cd06261">
    <property type="entry name" value="TM_PBP2"/>
    <property type="match status" value="1"/>
</dbReference>
<organism evidence="10 12">
    <name type="scientific">Oerskovia enterophila</name>
    <dbReference type="NCBI Taxonomy" id="43678"/>
    <lineage>
        <taxon>Bacteria</taxon>
        <taxon>Bacillati</taxon>
        <taxon>Actinomycetota</taxon>
        <taxon>Actinomycetes</taxon>
        <taxon>Micrococcales</taxon>
        <taxon>Cellulomonadaceae</taxon>
        <taxon>Oerskovia</taxon>
    </lineage>
</organism>
<comment type="caution">
    <text evidence="10">The sequence shown here is derived from an EMBL/GenBank/DDBJ whole genome shotgun (WGS) entry which is preliminary data.</text>
</comment>
<keyword evidence="2 7" id="KW-0813">Transport</keyword>
<dbReference type="PANTHER" id="PTHR30193:SF1">
    <property type="entry name" value="ABC TRANSPORTER PERMEASE PROTEIN YESP-RELATED"/>
    <property type="match status" value="1"/>
</dbReference>
<dbReference type="Gene3D" id="1.10.3720.10">
    <property type="entry name" value="MetI-like"/>
    <property type="match status" value="1"/>
</dbReference>
<dbReference type="PANTHER" id="PTHR30193">
    <property type="entry name" value="ABC TRANSPORTER PERMEASE PROTEIN"/>
    <property type="match status" value="1"/>
</dbReference>
<evidence type="ECO:0000313" key="12">
    <source>
        <dbReference type="Proteomes" id="UP000076447"/>
    </source>
</evidence>
<dbReference type="RefSeq" id="WP_082609046.1">
    <property type="nucleotide sequence ID" value="NZ_LRIE01000084.1"/>
</dbReference>
<dbReference type="PATRIC" id="fig|43678.3.peg.3732"/>
<dbReference type="InterPro" id="IPR000515">
    <property type="entry name" value="MetI-like"/>
</dbReference>
<evidence type="ECO:0000256" key="2">
    <source>
        <dbReference type="ARBA" id="ARBA00022448"/>
    </source>
</evidence>
<dbReference type="AlphaFoldDB" id="A0A163Q1Y6"/>
<evidence type="ECO:0000256" key="8">
    <source>
        <dbReference type="SAM" id="MobiDB-lite"/>
    </source>
</evidence>
<dbReference type="EMBL" id="MAQA01000001">
    <property type="protein sequence ID" value="OCI33107.1"/>
    <property type="molecule type" value="Genomic_DNA"/>
</dbReference>
<evidence type="ECO:0000256" key="5">
    <source>
        <dbReference type="ARBA" id="ARBA00022989"/>
    </source>
</evidence>
<dbReference type="Proteomes" id="UP000076447">
    <property type="component" value="Unassembled WGS sequence"/>
</dbReference>
<dbReference type="InterPro" id="IPR035277">
    <property type="entry name" value="MalF_N"/>
</dbReference>
<reference evidence="10 12" key="1">
    <citation type="submission" date="2016-01" db="EMBL/GenBank/DDBJ databases">
        <title>Genome sequence of Oerskovia enterophila VJag, an agar and cellulose degrading bacterium.</title>
        <authorList>
            <person name="Poehlein A."/>
            <person name="Jag V."/>
            <person name="Bengelsdorf F."/>
            <person name="Duerre P."/>
            <person name="Daniel R."/>
        </authorList>
    </citation>
    <scope>NUCLEOTIDE SEQUENCE [LARGE SCALE GENOMIC DNA]</scope>
    <source>
        <strain evidence="10 12">VJag</strain>
    </source>
</reference>
<feature type="transmembrane region" description="Helical" evidence="7">
    <location>
        <begin position="36"/>
        <end position="58"/>
    </location>
</feature>
<feature type="transmembrane region" description="Helical" evidence="7">
    <location>
        <begin position="100"/>
        <end position="122"/>
    </location>
</feature>
<feature type="region of interest" description="Disordered" evidence="8">
    <location>
        <begin position="1"/>
        <end position="26"/>
    </location>
</feature>
<sequence>MTVLAPGHPGSPAATVRPGDPAGPALRRKRSRRRALTVLAFMAPWIVGFTLFLVYPLVSTVYFSFTNYDLISAPTFVGLRNYTHMFTADPIMWIAIRNTAWLTVAITVGRVLFALVTAVTLTKVKRATGIFRTLYYLPALVPPVAGTLAFVFLFNPGSGPVNKVLGWFGIEGPLWFQDPALAKPALTMLVLWGVGELMIIVLASLLDVPTELYEAAGLDGAGAWRKFWHVTLPSIVPVLLFSVVTSVIAGLQFFTQAMVAGSVASGSSQVAGSSQLAGYPENSTMTFPMWLYQQGFQYYNMGYASAMAVVLFLVSGAFTLLVLRRMTRGSDEAGA</sequence>
<dbReference type="EMBL" id="LRIE01000084">
    <property type="protein sequence ID" value="KZM33729.1"/>
    <property type="molecule type" value="Genomic_DNA"/>
</dbReference>
<comment type="subcellular location">
    <subcellularLocation>
        <location evidence="1 7">Cell membrane</location>
        <topology evidence="1 7">Multi-pass membrane protein</topology>
    </subcellularLocation>
</comment>